<evidence type="ECO:0000313" key="6">
    <source>
        <dbReference type="Proteomes" id="UP001230339"/>
    </source>
</evidence>
<accession>A0ABY9G6P1</accession>
<protein>
    <submittedName>
        <fullName evidence="5">Glycosyltransferase family 4 protein</fullName>
    </submittedName>
</protein>
<feature type="domain" description="Glycosyltransferase subfamily 4-like N-terminal" evidence="4">
    <location>
        <begin position="23"/>
        <end position="158"/>
    </location>
</feature>
<feature type="domain" description="Glycosyl transferase family 1" evidence="3">
    <location>
        <begin position="179"/>
        <end position="344"/>
    </location>
</feature>
<dbReference type="Gene3D" id="3.40.50.2000">
    <property type="entry name" value="Glycogen Phosphorylase B"/>
    <property type="match status" value="2"/>
</dbReference>
<dbReference type="SUPFAM" id="SSF53756">
    <property type="entry name" value="UDP-Glycosyltransferase/glycogen phosphorylase"/>
    <property type="match status" value="1"/>
</dbReference>
<organism evidence="5 6">
    <name type="scientific">Pseudomonas hefeiensis</name>
    <dbReference type="NCBI Taxonomy" id="2738125"/>
    <lineage>
        <taxon>Bacteria</taxon>
        <taxon>Pseudomonadati</taxon>
        <taxon>Pseudomonadota</taxon>
        <taxon>Gammaproteobacteria</taxon>
        <taxon>Pseudomonadales</taxon>
        <taxon>Pseudomonadaceae</taxon>
        <taxon>Pseudomonas</taxon>
    </lineage>
</organism>
<name>A0ABY9G6P1_9PSED</name>
<dbReference type="Proteomes" id="UP001230339">
    <property type="component" value="Chromosome"/>
</dbReference>
<proteinExistence type="predicted"/>
<reference evidence="5 6" key="1">
    <citation type="submission" date="2023-02" db="EMBL/GenBank/DDBJ databases">
        <title>Evolution of Hrp T3SS in non-pathogenic Pseudomonas fluorescens.</title>
        <authorList>
            <person name="Liao K."/>
            <person name="Wei H."/>
            <person name="Gu Y."/>
        </authorList>
    </citation>
    <scope>NUCLEOTIDE SEQUENCE [LARGE SCALE GENOMIC DNA]</scope>
    <source>
        <strain evidence="5 6">FP205</strain>
    </source>
</reference>
<evidence type="ECO:0000256" key="1">
    <source>
        <dbReference type="ARBA" id="ARBA00022676"/>
    </source>
</evidence>
<dbReference type="Pfam" id="PF13439">
    <property type="entry name" value="Glyco_transf_4"/>
    <property type="match status" value="1"/>
</dbReference>
<dbReference type="InterPro" id="IPR028098">
    <property type="entry name" value="Glyco_trans_4-like_N"/>
</dbReference>
<dbReference type="EMBL" id="CP117449">
    <property type="protein sequence ID" value="WLH11215.1"/>
    <property type="molecule type" value="Genomic_DNA"/>
</dbReference>
<keyword evidence="2" id="KW-0808">Transferase</keyword>
<evidence type="ECO:0000256" key="2">
    <source>
        <dbReference type="ARBA" id="ARBA00022679"/>
    </source>
</evidence>
<dbReference type="Pfam" id="PF00534">
    <property type="entry name" value="Glycos_transf_1"/>
    <property type="match status" value="1"/>
</dbReference>
<keyword evidence="6" id="KW-1185">Reference proteome</keyword>
<evidence type="ECO:0000259" key="4">
    <source>
        <dbReference type="Pfam" id="PF13439"/>
    </source>
</evidence>
<gene>
    <name evidence="5" type="ORF">PSH57_20395</name>
</gene>
<sequence length="373" mass="41893">MLKVAHVTSVHSRYDIRIFRKECRTLAANGYDVFLVVADGKGDEISDGVKIIDAGLLRGRLNRIFRTTRNVLRRSKELNADIYHLHDPELLPIGLKLKKQGKVVIFDSHEDVPKQLLSKPYLSPTIRRLVSVAFSFFERFACPKLDGILTATPFIRDKFFAINPNTLDINNFPMIGELDADVPWDQKKNEICYVGGITSIRGIREVVTALKYVKSDVRLNLVGGFSEPGLEAESKQLEGWSFVNQCGQLGRAEVREVLGRSIAGLVTFHPLPNHVDAQPNKMFEYMSSGIPVIASNFPLWREIIEGNDCGICVDPLDSKAIAECIDYLLGNPDRAKQMGLNGQKAVFAHYNWDVEGRKLLNYYSDLKKSKGLV</sequence>
<dbReference type="PANTHER" id="PTHR12526">
    <property type="entry name" value="GLYCOSYLTRANSFERASE"/>
    <property type="match status" value="1"/>
</dbReference>
<dbReference type="RefSeq" id="WP_305385134.1">
    <property type="nucleotide sequence ID" value="NZ_CP117434.1"/>
</dbReference>
<dbReference type="PANTHER" id="PTHR12526:SF629">
    <property type="entry name" value="TEICHURONIC ACID BIOSYNTHESIS GLYCOSYLTRANSFERASE TUAH-RELATED"/>
    <property type="match status" value="1"/>
</dbReference>
<evidence type="ECO:0000259" key="3">
    <source>
        <dbReference type="Pfam" id="PF00534"/>
    </source>
</evidence>
<dbReference type="InterPro" id="IPR001296">
    <property type="entry name" value="Glyco_trans_1"/>
</dbReference>
<keyword evidence="1" id="KW-0328">Glycosyltransferase</keyword>
<evidence type="ECO:0000313" key="5">
    <source>
        <dbReference type="EMBL" id="WLH11215.1"/>
    </source>
</evidence>
<dbReference type="CDD" id="cd03794">
    <property type="entry name" value="GT4_WbuB-like"/>
    <property type="match status" value="1"/>
</dbReference>